<evidence type="ECO:0000313" key="2">
    <source>
        <dbReference type="Proteomes" id="UP000824120"/>
    </source>
</evidence>
<proteinExistence type="predicted"/>
<reference evidence="1 2" key="1">
    <citation type="submission" date="2020-09" db="EMBL/GenBank/DDBJ databases">
        <title>De no assembly of potato wild relative species, Solanum commersonii.</title>
        <authorList>
            <person name="Cho K."/>
        </authorList>
    </citation>
    <scope>NUCLEOTIDE SEQUENCE [LARGE SCALE GENOMIC DNA]</scope>
    <source>
        <strain evidence="1">LZ3.2</strain>
        <tissue evidence="1">Leaf</tissue>
    </source>
</reference>
<dbReference type="EMBL" id="JACXVP010000006">
    <property type="protein sequence ID" value="KAG5600584.1"/>
    <property type="molecule type" value="Genomic_DNA"/>
</dbReference>
<gene>
    <name evidence="1" type="ORF">H5410_031954</name>
</gene>
<sequence length="77" mass="9132">MEPVGHHGKNDSFSRLNDPHISPWIFVHTKFRHHLFQKFTWTYITSLAMELVGHHSQNDPFSRSNELHMDIHLDLSQ</sequence>
<dbReference type="AlphaFoldDB" id="A0A9J5YLM2"/>
<organism evidence="1 2">
    <name type="scientific">Solanum commersonii</name>
    <name type="common">Commerson's wild potato</name>
    <name type="synonym">Commerson's nightshade</name>
    <dbReference type="NCBI Taxonomy" id="4109"/>
    <lineage>
        <taxon>Eukaryota</taxon>
        <taxon>Viridiplantae</taxon>
        <taxon>Streptophyta</taxon>
        <taxon>Embryophyta</taxon>
        <taxon>Tracheophyta</taxon>
        <taxon>Spermatophyta</taxon>
        <taxon>Magnoliopsida</taxon>
        <taxon>eudicotyledons</taxon>
        <taxon>Gunneridae</taxon>
        <taxon>Pentapetalae</taxon>
        <taxon>asterids</taxon>
        <taxon>lamiids</taxon>
        <taxon>Solanales</taxon>
        <taxon>Solanaceae</taxon>
        <taxon>Solanoideae</taxon>
        <taxon>Solaneae</taxon>
        <taxon>Solanum</taxon>
    </lineage>
</organism>
<evidence type="ECO:0000313" key="1">
    <source>
        <dbReference type="EMBL" id="KAG5600584.1"/>
    </source>
</evidence>
<comment type="caution">
    <text evidence="1">The sequence shown here is derived from an EMBL/GenBank/DDBJ whole genome shotgun (WGS) entry which is preliminary data.</text>
</comment>
<dbReference type="Proteomes" id="UP000824120">
    <property type="component" value="Chromosome 6"/>
</dbReference>
<protein>
    <submittedName>
        <fullName evidence="1">Uncharacterized protein</fullName>
    </submittedName>
</protein>
<keyword evidence="2" id="KW-1185">Reference proteome</keyword>
<name>A0A9J5YLM2_SOLCO</name>
<accession>A0A9J5YLM2</accession>